<reference evidence="2" key="1">
    <citation type="journal article" date="2023" name="Mol. Phylogenet. Evol.">
        <title>Genome-scale phylogeny and comparative genomics of the fungal order Sordariales.</title>
        <authorList>
            <person name="Hensen N."/>
            <person name="Bonometti L."/>
            <person name="Westerberg I."/>
            <person name="Brannstrom I.O."/>
            <person name="Guillou S."/>
            <person name="Cros-Aarteil S."/>
            <person name="Calhoun S."/>
            <person name="Haridas S."/>
            <person name="Kuo A."/>
            <person name="Mondo S."/>
            <person name="Pangilinan J."/>
            <person name="Riley R."/>
            <person name="LaButti K."/>
            <person name="Andreopoulos B."/>
            <person name="Lipzen A."/>
            <person name="Chen C."/>
            <person name="Yan M."/>
            <person name="Daum C."/>
            <person name="Ng V."/>
            <person name="Clum A."/>
            <person name="Steindorff A."/>
            <person name="Ohm R.A."/>
            <person name="Martin F."/>
            <person name="Silar P."/>
            <person name="Natvig D.O."/>
            <person name="Lalanne C."/>
            <person name="Gautier V."/>
            <person name="Ament-Velasquez S.L."/>
            <person name="Kruys A."/>
            <person name="Hutchinson M.I."/>
            <person name="Powell A.J."/>
            <person name="Barry K."/>
            <person name="Miller A.N."/>
            <person name="Grigoriev I.V."/>
            <person name="Debuchy R."/>
            <person name="Gladieux P."/>
            <person name="Hiltunen Thoren M."/>
            <person name="Johannesson H."/>
        </authorList>
    </citation>
    <scope>NUCLEOTIDE SEQUENCE</scope>
    <source>
        <strain evidence="2">CBS 757.83</strain>
    </source>
</reference>
<feature type="compositionally biased region" description="Basic and acidic residues" evidence="1">
    <location>
        <begin position="242"/>
        <end position="293"/>
    </location>
</feature>
<sequence>MSNCDPSTPAHLIGRVSPSHANFAMPSDLLSYAQLATMADFVADSQSLRADSPGAATNHVRASVETTAIMRPGQGRRSRATLSPTPAPQGRGSTPMRDSVTGQLAPELGASSRTPVPAKYSISYGSPMTQLPDRSTVHAGGNLTKAAAEIFTIVKRDNVAADVRRRAKDQARAARGGKTPSPPAKLQPTIEVDEPESEEHSEGGEEASDYEDQGDDDDEDNLKRQTKKRGAKKSPQKAVQKRPRDDEEAEARAEQERKERNERLRRERSEEARNVRKQKQAESRAARQQDAQERLAQQACRGL</sequence>
<feature type="region of interest" description="Disordered" evidence="1">
    <location>
        <begin position="69"/>
        <end position="101"/>
    </location>
</feature>
<feature type="compositionally biased region" description="Basic residues" evidence="1">
    <location>
        <begin position="224"/>
        <end position="241"/>
    </location>
</feature>
<feature type="region of interest" description="Disordered" evidence="1">
    <location>
        <begin position="163"/>
        <end position="303"/>
    </location>
</feature>
<reference evidence="2" key="2">
    <citation type="submission" date="2023-05" db="EMBL/GenBank/DDBJ databases">
        <authorList>
            <consortium name="Lawrence Berkeley National Laboratory"/>
            <person name="Steindorff A."/>
            <person name="Hensen N."/>
            <person name="Bonometti L."/>
            <person name="Westerberg I."/>
            <person name="Brannstrom I.O."/>
            <person name="Guillou S."/>
            <person name="Cros-Aarteil S."/>
            <person name="Calhoun S."/>
            <person name="Haridas S."/>
            <person name="Kuo A."/>
            <person name="Mondo S."/>
            <person name="Pangilinan J."/>
            <person name="Riley R."/>
            <person name="Labutti K."/>
            <person name="Andreopoulos B."/>
            <person name="Lipzen A."/>
            <person name="Chen C."/>
            <person name="Yanf M."/>
            <person name="Daum C."/>
            <person name="Ng V."/>
            <person name="Clum A."/>
            <person name="Ohm R."/>
            <person name="Martin F."/>
            <person name="Silar P."/>
            <person name="Natvig D."/>
            <person name="Lalanne C."/>
            <person name="Gautier V."/>
            <person name="Ament-Velasquez S.L."/>
            <person name="Kruys A."/>
            <person name="Hutchinson M.I."/>
            <person name="Powell A.J."/>
            <person name="Barry K."/>
            <person name="Miller A.N."/>
            <person name="Grigoriev I.V."/>
            <person name="Debuchy R."/>
            <person name="Gladieux P."/>
            <person name="Thoren M.H."/>
            <person name="Johannesson H."/>
        </authorList>
    </citation>
    <scope>NUCLEOTIDE SEQUENCE</scope>
    <source>
        <strain evidence="2">CBS 757.83</strain>
    </source>
</reference>
<accession>A0AAN6PQ57</accession>
<dbReference type="Proteomes" id="UP001305647">
    <property type="component" value="Unassembled WGS sequence"/>
</dbReference>
<name>A0AAN6PQ57_9PEZI</name>
<keyword evidence="3" id="KW-1185">Reference proteome</keyword>
<evidence type="ECO:0000313" key="2">
    <source>
        <dbReference type="EMBL" id="KAK4095673.1"/>
    </source>
</evidence>
<feature type="compositionally biased region" description="Basic and acidic residues" evidence="1">
    <location>
        <begin position="163"/>
        <end position="172"/>
    </location>
</feature>
<dbReference type="EMBL" id="MU863839">
    <property type="protein sequence ID" value="KAK4095673.1"/>
    <property type="molecule type" value="Genomic_DNA"/>
</dbReference>
<comment type="caution">
    <text evidence="2">The sequence shown here is derived from an EMBL/GenBank/DDBJ whole genome shotgun (WGS) entry which is preliminary data.</text>
</comment>
<proteinExistence type="predicted"/>
<evidence type="ECO:0000313" key="3">
    <source>
        <dbReference type="Proteomes" id="UP001305647"/>
    </source>
</evidence>
<dbReference type="AlphaFoldDB" id="A0AAN6PQ57"/>
<gene>
    <name evidence="2" type="ORF">N658DRAFT_146764</name>
</gene>
<evidence type="ECO:0000256" key="1">
    <source>
        <dbReference type="SAM" id="MobiDB-lite"/>
    </source>
</evidence>
<feature type="compositionally biased region" description="Acidic residues" evidence="1">
    <location>
        <begin position="204"/>
        <end position="220"/>
    </location>
</feature>
<protein>
    <submittedName>
        <fullName evidence="2">Uncharacterized protein</fullName>
    </submittedName>
</protein>
<organism evidence="2 3">
    <name type="scientific">Parathielavia hyrcaniae</name>
    <dbReference type="NCBI Taxonomy" id="113614"/>
    <lineage>
        <taxon>Eukaryota</taxon>
        <taxon>Fungi</taxon>
        <taxon>Dikarya</taxon>
        <taxon>Ascomycota</taxon>
        <taxon>Pezizomycotina</taxon>
        <taxon>Sordariomycetes</taxon>
        <taxon>Sordariomycetidae</taxon>
        <taxon>Sordariales</taxon>
        <taxon>Chaetomiaceae</taxon>
        <taxon>Parathielavia</taxon>
    </lineage>
</organism>